<dbReference type="PANTHER" id="PTHR10807:SF37">
    <property type="entry name" value="MYOTUBULARIN-RELATED PROTEIN 12"/>
    <property type="match status" value="1"/>
</dbReference>
<accession>A0A8M1KE40</accession>
<dbReference type="GeneID" id="122131734"/>
<dbReference type="KEGG" id="char:122131734"/>
<feature type="domain" description="Myotubularin phosphatase" evidence="2">
    <location>
        <begin position="199"/>
        <end position="258"/>
    </location>
</feature>
<dbReference type="InterPro" id="IPR010569">
    <property type="entry name" value="Myotubularin-like_Pase_dom"/>
</dbReference>
<reference evidence="4" key="1">
    <citation type="submission" date="2025-08" db="UniProtKB">
        <authorList>
            <consortium name="RefSeq"/>
        </authorList>
    </citation>
    <scope>IDENTIFICATION</scope>
</reference>
<dbReference type="AlphaFoldDB" id="A0A8M1KE40"/>
<dbReference type="Proteomes" id="UP000515152">
    <property type="component" value="Unplaced"/>
</dbReference>
<feature type="region of interest" description="Disordered" evidence="1">
    <location>
        <begin position="1"/>
        <end position="39"/>
    </location>
</feature>
<dbReference type="InterPro" id="IPR030564">
    <property type="entry name" value="Myotubularin"/>
</dbReference>
<sequence length="258" mass="29478">MLSLGSGGGKQPAKPSFVSYVTPEEINSEKEPPKKERNPDLLPGEVVFCSANPILKYTQDELSQRGVFGTLVCTNFRVSFISDEAQAEDTTQHFKNKLYGENDIPLMCVDHIYGGYDDKKKMITGPLLKNKYPSKIIVHCKDLRVFQYCLTYTDEKDAKKIFQGVVHHCLESKSLKCVFAFSYRAHKAEMQRKGRTVMFDSIDDWNQEMKRTKGTCKLVTENQSFELFERLPQYFIVPATVTEEDFQIAKKFNGKGLP</sequence>
<dbReference type="PANTHER" id="PTHR10807">
    <property type="entry name" value="MYOTUBULARIN-RELATED"/>
    <property type="match status" value="1"/>
</dbReference>
<feature type="compositionally biased region" description="Basic and acidic residues" evidence="1">
    <location>
        <begin position="27"/>
        <end position="39"/>
    </location>
</feature>
<keyword evidence="3" id="KW-1185">Reference proteome</keyword>
<proteinExistence type="predicted"/>
<dbReference type="RefSeq" id="XP_042562326.1">
    <property type="nucleotide sequence ID" value="XM_042706392.1"/>
</dbReference>
<feature type="compositionally biased region" description="Gly residues" evidence="1">
    <location>
        <begin position="1"/>
        <end position="10"/>
    </location>
</feature>
<dbReference type="GO" id="GO:0016020">
    <property type="term" value="C:membrane"/>
    <property type="evidence" value="ECO:0007669"/>
    <property type="project" value="TreeGrafter"/>
</dbReference>
<evidence type="ECO:0000259" key="2">
    <source>
        <dbReference type="PROSITE" id="PS51339"/>
    </source>
</evidence>
<dbReference type="GO" id="GO:0046856">
    <property type="term" value="P:phosphatidylinositol dephosphorylation"/>
    <property type="evidence" value="ECO:0007669"/>
    <property type="project" value="TreeGrafter"/>
</dbReference>
<organism evidence="3 4">
    <name type="scientific">Clupea harengus</name>
    <name type="common">Atlantic herring</name>
    <dbReference type="NCBI Taxonomy" id="7950"/>
    <lineage>
        <taxon>Eukaryota</taxon>
        <taxon>Metazoa</taxon>
        <taxon>Chordata</taxon>
        <taxon>Craniata</taxon>
        <taxon>Vertebrata</taxon>
        <taxon>Euteleostomi</taxon>
        <taxon>Actinopterygii</taxon>
        <taxon>Neopterygii</taxon>
        <taxon>Teleostei</taxon>
        <taxon>Clupei</taxon>
        <taxon>Clupeiformes</taxon>
        <taxon>Clupeoidei</taxon>
        <taxon>Clupeidae</taxon>
        <taxon>Clupea</taxon>
    </lineage>
</organism>
<evidence type="ECO:0000313" key="3">
    <source>
        <dbReference type="Proteomes" id="UP000515152"/>
    </source>
</evidence>
<name>A0A8M1KE40_CLUHA</name>
<evidence type="ECO:0000313" key="4">
    <source>
        <dbReference type="RefSeq" id="XP_042562326.1"/>
    </source>
</evidence>
<feature type="non-terminal residue" evidence="4">
    <location>
        <position position="258"/>
    </location>
</feature>
<dbReference type="PROSITE" id="PS51339">
    <property type="entry name" value="PPASE_MYOTUBULARIN"/>
    <property type="match status" value="1"/>
</dbReference>
<dbReference type="OrthoDB" id="271628at2759"/>
<dbReference type="GO" id="GO:0005737">
    <property type="term" value="C:cytoplasm"/>
    <property type="evidence" value="ECO:0007669"/>
    <property type="project" value="TreeGrafter"/>
</dbReference>
<gene>
    <name evidence="4" type="primary">LOC122131734</name>
</gene>
<protein>
    <submittedName>
        <fullName evidence="4">Myotubularin-related protein 12-like</fullName>
    </submittedName>
</protein>
<evidence type="ECO:0000256" key="1">
    <source>
        <dbReference type="SAM" id="MobiDB-lite"/>
    </source>
</evidence>